<comment type="caution">
    <text evidence="4">The sequence shown here is derived from an EMBL/GenBank/DDBJ whole genome shotgun (WGS) entry which is preliminary data.</text>
</comment>
<dbReference type="EMBL" id="JACHOA010000003">
    <property type="protein sequence ID" value="MBB4613751.1"/>
    <property type="molecule type" value="Genomic_DNA"/>
</dbReference>
<accession>A0A7W7AB92</accession>
<dbReference type="Proteomes" id="UP000538566">
    <property type="component" value="Unassembled WGS sequence"/>
</dbReference>
<reference evidence="4 5" key="1">
    <citation type="submission" date="2020-08" db="EMBL/GenBank/DDBJ databases">
        <title>Genomic Encyclopedia of Type Strains, Phase IV (KMG-IV): sequencing the most valuable type-strain genomes for metagenomic binning, comparative biology and taxonomic classification.</title>
        <authorList>
            <person name="Goeker M."/>
        </authorList>
    </citation>
    <scope>NUCLEOTIDE SEQUENCE [LARGE SCALE GENOMIC DNA]</scope>
    <source>
        <strain evidence="4 5">DSM 17507</strain>
    </source>
</reference>
<feature type="transmembrane region" description="Helical" evidence="3">
    <location>
        <begin position="58"/>
        <end position="77"/>
    </location>
</feature>
<dbReference type="RefSeq" id="WP_144906982.1">
    <property type="nucleotide sequence ID" value="NZ_JACHOA010000003.1"/>
</dbReference>
<protein>
    <submittedName>
        <fullName evidence="4">Glycosyltransferase involved in cell wall biosynthesis</fullName>
    </submittedName>
</protein>
<dbReference type="OrthoDB" id="9790710at2"/>
<sequence>MTTGKERFVVWGTFDTGKPRVRMLLAALADLQPGLTTCHRKVWDGIEDKSQIGGVTRWLSILLALLFAYPALIVSYLRAPRHDVVMVPYPGLLDVLILWPFARLRGARICWDMFISAYDTIVVDRTMVSRRGLVARLIHAVEWLATRVTNLVLLDTQEHARHVAEIFGLAHNKVRSVWVGVEDDTFRRAEAPKLHGPVKVLFYGQFIPLHGLDTIVDAIAGLATRDEGPNLRFTIVGTGQEAPRIDAKLAALNLANVERIQWVDYTKLPALIAASDICLGVFASGGKAARVIPNKVFQILAVGRPLVTMDSPAIREIIEPGAAVRLVRPGDSDSLADAIVALAENLRSEDGHRHISAALEHLPLADVALVRQHLVSATETL</sequence>
<dbReference type="PANTHER" id="PTHR12526:SF510">
    <property type="entry name" value="D-INOSITOL 3-PHOSPHATE GLYCOSYLTRANSFERASE"/>
    <property type="match status" value="1"/>
</dbReference>
<evidence type="ECO:0000256" key="2">
    <source>
        <dbReference type="ARBA" id="ARBA00022679"/>
    </source>
</evidence>
<evidence type="ECO:0000313" key="4">
    <source>
        <dbReference type="EMBL" id="MBB4613751.1"/>
    </source>
</evidence>
<keyword evidence="3" id="KW-0812">Transmembrane</keyword>
<evidence type="ECO:0000256" key="1">
    <source>
        <dbReference type="ARBA" id="ARBA00022676"/>
    </source>
</evidence>
<organism evidence="4 5">
    <name type="scientific">Novosphingobium taihuense</name>
    <dbReference type="NCBI Taxonomy" id="260085"/>
    <lineage>
        <taxon>Bacteria</taxon>
        <taxon>Pseudomonadati</taxon>
        <taxon>Pseudomonadota</taxon>
        <taxon>Alphaproteobacteria</taxon>
        <taxon>Sphingomonadales</taxon>
        <taxon>Sphingomonadaceae</taxon>
        <taxon>Novosphingobium</taxon>
    </lineage>
</organism>
<evidence type="ECO:0000313" key="5">
    <source>
        <dbReference type="Proteomes" id="UP000538566"/>
    </source>
</evidence>
<keyword evidence="3" id="KW-1133">Transmembrane helix</keyword>
<dbReference type="Pfam" id="PF13692">
    <property type="entry name" value="Glyco_trans_1_4"/>
    <property type="match status" value="1"/>
</dbReference>
<keyword evidence="1" id="KW-0328">Glycosyltransferase</keyword>
<evidence type="ECO:0000256" key="3">
    <source>
        <dbReference type="SAM" id="Phobius"/>
    </source>
</evidence>
<keyword evidence="5" id="KW-1185">Reference proteome</keyword>
<dbReference type="Gene3D" id="3.40.50.2000">
    <property type="entry name" value="Glycogen Phosphorylase B"/>
    <property type="match status" value="1"/>
</dbReference>
<gene>
    <name evidence="4" type="ORF">GGR37_002026</name>
</gene>
<name>A0A7W7AB92_9SPHN</name>
<keyword evidence="3" id="KW-0472">Membrane</keyword>
<dbReference type="AlphaFoldDB" id="A0A7W7AB92"/>
<keyword evidence="2 4" id="KW-0808">Transferase</keyword>
<proteinExistence type="predicted"/>
<dbReference type="PANTHER" id="PTHR12526">
    <property type="entry name" value="GLYCOSYLTRANSFERASE"/>
    <property type="match status" value="1"/>
</dbReference>
<dbReference type="GO" id="GO:0016757">
    <property type="term" value="F:glycosyltransferase activity"/>
    <property type="evidence" value="ECO:0007669"/>
    <property type="project" value="UniProtKB-KW"/>
</dbReference>
<dbReference type="SUPFAM" id="SSF53756">
    <property type="entry name" value="UDP-Glycosyltransferase/glycogen phosphorylase"/>
    <property type="match status" value="1"/>
</dbReference>